<evidence type="ECO:0000256" key="1">
    <source>
        <dbReference type="SAM" id="SignalP"/>
    </source>
</evidence>
<name>A0A8B8CQ80_CRAVI</name>
<proteinExistence type="predicted"/>
<organism evidence="2 3">
    <name type="scientific">Crassostrea virginica</name>
    <name type="common">Eastern oyster</name>
    <dbReference type="NCBI Taxonomy" id="6565"/>
    <lineage>
        <taxon>Eukaryota</taxon>
        <taxon>Metazoa</taxon>
        <taxon>Spiralia</taxon>
        <taxon>Lophotrochozoa</taxon>
        <taxon>Mollusca</taxon>
        <taxon>Bivalvia</taxon>
        <taxon>Autobranchia</taxon>
        <taxon>Pteriomorphia</taxon>
        <taxon>Ostreida</taxon>
        <taxon>Ostreoidea</taxon>
        <taxon>Ostreidae</taxon>
        <taxon>Crassostrea</taxon>
    </lineage>
</organism>
<keyword evidence="2" id="KW-1185">Reference proteome</keyword>
<dbReference type="AlphaFoldDB" id="A0A8B8CQ80"/>
<dbReference type="KEGG" id="cvn:111120706"/>
<dbReference type="OrthoDB" id="6132230at2759"/>
<feature type="signal peptide" evidence="1">
    <location>
        <begin position="1"/>
        <end position="20"/>
    </location>
</feature>
<evidence type="ECO:0000313" key="2">
    <source>
        <dbReference type="Proteomes" id="UP000694844"/>
    </source>
</evidence>
<protein>
    <submittedName>
        <fullName evidence="3">Uncharacterized protein LOC111120706</fullName>
    </submittedName>
</protein>
<dbReference type="GeneID" id="111120706"/>
<feature type="chain" id="PRO_5034293878" evidence="1">
    <location>
        <begin position="21"/>
        <end position="122"/>
    </location>
</feature>
<evidence type="ECO:0000313" key="3">
    <source>
        <dbReference type="RefSeq" id="XP_022317339.1"/>
    </source>
</evidence>
<keyword evidence="1" id="KW-0732">Signal</keyword>
<reference evidence="3" key="1">
    <citation type="submission" date="2025-08" db="UniProtKB">
        <authorList>
            <consortium name="RefSeq"/>
        </authorList>
    </citation>
    <scope>IDENTIFICATION</scope>
    <source>
        <tissue evidence="3">Whole sample</tissue>
    </source>
</reference>
<dbReference type="Proteomes" id="UP000694844">
    <property type="component" value="Chromosome 2"/>
</dbReference>
<dbReference type="Gene3D" id="2.10.80.10">
    <property type="entry name" value="Lipase, subunit A"/>
    <property type="match status" value="1"/>
</dbReference>
<gene>
    <name evidence="3" type="primary">LOC111120706</name>
</gene>
<sequence length="122" mass="13225">MKILVVLTVFLGIGVQTTLAATCLTDAECGTDECCFRHEGPWIASRRQLTARFLVSSHGVCEKYLAEGDHCSELDKLNGHCGCGAGLYCGFVPDPTTTSAPHSMIGRTLPANYMFYKCHPIP</sequence>
<dbReference type="RefSeq" id="XP_022317339.1">
    <property type="nucleotide sequence ID" value="XM_022461631.1"/>
</dbReference>
<accession>A0A8B8CQ80</accession>